<dbReference type="EMBL" id="JAPDRL010000086">
    <property type="protein sequence ID" value="KAJ9658537.1"/>
    <property type="molecule type" value="Genomic_DNA"/>
</dbReference>
<reference evidence="2" key="1">
    <citation type="submission" date="2022-10" db="EMBL/GenBank/DDBJ databases">
        <title>Culturing micro-colonial fungi from biological soil crusts in the Mojave desert and describing Neophaeococcomyces mojavensis, and introducing the new genera and species Taxawa tesnikishii.</title>
        <authorList>
            <person name="Kurbessoian T."/>
            <person name="Stajich J.E."/>
        </authorList>
    </citation>
    <scope>NUCLEOTIDE SEQUENCE</scope>
    <source>
        <strain evidence="2">TK_1</strain>
    </source>
</reference>
<name>A0ABQ9NLI1_9PEZI</name>
<evidence type="ECO:0000256" key="1">
    <source>
        <dbReference type="SAM" id="MobiDB-lite"/>
    </source>
</evidence>
<protein>
    <submittedName>
        <fullName evidence="2">Uncharacterized protein</fullName>
    </submittedName>
</protein>
<feature type="compositionally biased region" description="Polar residues" evidence="1">
    <location>
        <begin position="129"/>
        <end position="170"/>
    </location>
</feature>
<dbReference type="Proteomes" id="UP001172684">
    <property type="component" value="Unassembled WGS sequence"/>
</dbReference>
<gene>
    <name evidence="2" type="ORF">H2201_007744</name>
</gene>
<evidence type="ECO:0000313" key="2">
    <source>
        <dbReference type="EMBL" id="KAJ9658537.1"/>
    </source>
</evidence>
<evidence type="ECO:0000313" key="3">
    <source>
        <dbReference type="Proteomes" id="UP001172684"/>
    </source>
</evidence>
<proteinExistence type="predicted"/>
<organism evidence="2 3">
    <name type="scientific">Coniosporium apollinis</name>
    <dbReference type="NCBI Taxonomy" id="61459"/>
    <lineage>
        <taxon>Eukaryota</taxon>
        <taxon>Fungi</taxon>
        <taxon>Dikarya</taxon>
        <taxon>Ascomycota</taxon>
        <taxon>Pezizomycotina</taxon>
        <taxon>Dothideomycetes</taxon>
        <taxon>Dothideomycetes incertae sedis</taxon>
        <taxon>Coniosporium</taxon>
    </lineage>
</organism>
<comment type="caution">
    <text evidence="2">The sequence shown here is derived from an EMBL/GenBank/DDBJ whole genome shotgun (WGS) entry which is preliminary data.</text>
</comment>
<sequence>MAPQKFRLPTPRRAAVKPVCTHVEMDRLFGSYQCQLCLRKPSHGWVYICRQDTRPSPSPTLPSPVTTTSHTSSEPCNASPSELISLGFSISEIKAVENGVYTVDQLVKIGKQKQHLKSVIASEVGKTADSPTSATSPENAPPSVTHSSQDPSSSNVNQRNDSVQIDSTPGSHKLLGKFKRRLQQESTICTFLCCHSCRPYYRDRIYASVNSVFSEGVEPLQPSDTAELRVLDANILRSIGIPTPYELRPVESSLDLASMVSQSTWATHQSDFEFKEHARKSARRFYSLRTSYSADIPDTERPPPPGLRRTVKQAFQSFNVFKGSRESSSAGSNITLPPSESQDFRTCDKDAEEVDLGLLHRHLRSPSLGTGVCPDVAPSARHSRRGSVASESSEGSEVEVEGGVALTEEAVEMNMPDIMTQA</sequence>
<keyword evidence="3" id="KW-1185">Reference proteome</keyword>
<feature type="compositionally biased region" description="Low complexity" evidence="1">
    <location>
        <begin position="63"/>
        <end position="75"/>
    </location>
</feature>
<feature type="compositionally biased region" description="Polar residues" evidence="1">
    <location>
        <begin position="326"/>
        <end position="341"/>
    </location>
</feature>
<feature type="region of interest" description="Disordered" evidence="1">
    <location>
        <begin position="322"/>
        <end position="344"/>
    </location>
</feature>
<feature type="region of interest" description="Disordered" evidence="1">
    <location>
        <begin position="370"/>
        <end position="422"/>
    </location>
</feature>
<accession>A0ABQ9NLI1</accession>
<feature type="region of interest" description="Disordered" evidence="1">
    <location>
        <begin position="53"/>
        <end position="78"/>
    </location>
</feature>
<feature type="region of interest" description="Disordered" evidence="1">
    <location>
        <begin position="123"/>
        <end position="171"/>
    </location>
</feature>